<dbReference type="InterPro" id="IPR000700">
    <property type="entry name" value="PAS-assoc_C"/>
</dbReference>
<dbReference type="InterPro" id="IPR001789">
    <property type="entry name" value="Sig_transdc_resp-reg_receiver"/>
</dbReference>
<name>A0ABS9PDI6_9GAMM</name>
<dbReference type="InterPro" id="IPR035919">
    <property type="entry name" value="EAL_sf"/>
</dbReference>
<dbReference type="InterPro" id="IPR001633">
    <property type="entry name" value="EAL_dom"/>
</dbReference>
<dbReference type="Gene3D" id="3.30.70.270">
    <property type="match status" value="1"/>
</dbReference>
<evidence type="ECO:0000259" key="5">
    <source>
        <dbReference type="PROSITE" id="PS50883"/>
    </source>
</evidence>
<dbReference type="InterPro" id="IPR013655">
    <property type="entry name" value="PAS_fold_3"/>
</dbReference>
<dbReference type="Gene3D" id="3.30.450.20">
    <property type="entry name" value="PAS domain"/>
    <property type="match status" value="4"/>
</dbReference>
<dbReference type="InterPro" id="IPR043128">
    <property type="entry name" value="Rev_trsase/Diguanyl_cyclase"/>
</dbReference>
<dbReference type="InterPro" id="IPR000160">
    <property type="entry name" value="GGDEF_dom"/>
</dbReference>
<dbReference type="PROSITE" id="PS50110">
    <property type="entry name" value="RESPONSE_REGULATORY"/>
    <property type="match status" value="1"/>
</dbReference>
<reference evidence="7 8" key="1">
    <citation type="submission" date="2020-05" db="EMBL/GenBank/DDBJ databases">
        <title>Comparative genomic analysis of denitrifying bacteria from Halomonas genus.</title>
        <authorList>
            <person name="Wang L."/>
            <person name="Shao Z."/>
        </authorList>
    </citation>
    <scope>NUCLEOTIDE SEQUENCE [LARGE SCALE GENOMIC DNA]</scope>
    <source>
        <strain evidence="7 8">A4</strain>
    </source>
</reference>
<dbReference type="PANTHER" id="PTHR44757">
    <property type="entry name" value="DIGUANYLATE CYCLASE DGCP"/>
    <property type="match status" value="1"/>
</dbReference>
<dbReference type="Pfam" id="PF00990">
    <property type="entry name" value="GGDEF"/>
    <property type="match status" value="1"/>
</dbReference>
<dbReference type="SMART" id="SM00052">
    <property type="entry name" value="EAL"/>
    <property type="match status" value="1"/>
</dbReference>
<dbReference type="Pfam" id="PF00563">
    <property type="entry name" value="EAL"/>
    <property type="match status" value="1"/>
</dbReference>
<dbReference type="InterPro" id="IPR011006">
    <property type="entry name" value="CheY-like_superfamily"/>
</dbReference>
<dbReference type="SUPFAM" id="SSF141868">
    <property type="entry name" value="EAL domain-like"/>
    <property type="match status" value="1"/>
</dbReference>
<feature type="domain" description="PAS" evidence="3">
    <location>
        <begin position="18"/>
        <end position="70"/>
    </location>
</feature>
<feature type="domain" description="PAC" evidence="4">
    <location>
        <begin position="195"/>
        <end position="247"/>
    </location>
</feature>
<dbReference type="SMART" id="SM00267">
    <property type="entry name" value="GGDEF"/>
    <property type="match status" value="1"/>
</dbReference>
<gene>
    <name evidence="7" type="ORF">HOP52_16295</name>
</gene>
<sequence>MQQRDQFFTLSLELFCRMNLEGRFLQVNPAFQQQLGYAPDALVGHHYSELIVVDDHALINAAIQQLAGGQRVQQLEARITDTRGHLHWVEINADLGEEEVIYVVARDITQRKQNEMQRLHDQRLFQIAGRTAQIGGWYIDLDEGMPIWSDELCSIHDEPPGFQPTLEDTIAYYTPDCRNRMLRAFERCTHRGEPFDEEFEIITAKGRQRTVRVIGEAVRNDQGRIIRAQGSTQDITEYRRLQLEVSQLAERLTNTLESITDGFFTLDTQWRFTYLNREAEKLLRHRRDRLLGQNVWEAFPEALGTLFESEYRRAMAEGISVAFEEYNPRLDLWVEVHAYPTDEGLAVYFQNINERKAADQQLRILERSVEASVNGVVIADARQPELPIIYVNAAFEQITGYTRDEVMGRNCRFLQGSNTDPGTRQAIRQALQARRKLHVTLLNYRKDGSPFWNDLYISPVQDDRGEVTHFIGVQSDISTQREYESQLAHHASHDALTGLPNRALLEDRLVQSCQFARRYERSLAVLFVDLDEFKPINDTLGHELGDRILVEVARRLEQGVRPGDTVARFGGDEFVVLLPDLARQDDVLAVVERLLDSIARPYHDGSGELRLTASIGIAMGEGEISQPARLIQQADLAMYKAKRQGRNTYQWYTRDLNHKVSERVAMRNALQRAIDEQQFELYYQPQVDGATGAIIGFEALIRWRHPQRGYISPIDFIGLAEDTGQIIPISHWVLNTACRDSVHLNGLGLGDFLMAVNVSPMQFHRPHFLDSVFEALEASQLPPRLLELELTEGVLMDSSESAIDSLHELRRRGIHIAIDDFGTGFSSLSYLKQLPIDKIKIDRSFVREVISDHRDAAIVQGILSMAGPLQLRVVAEGVETQAQFAYLKKHLCDAFQGYHFARPMPLAELEGFLREYQATQRLQQARQNGDAGSQTLLLLDDEANILRALTRTLRRDGYRIFTAETAQQAFEVLATEEVQVIISDQRMPEMSGTEFLGRVTELYPQTIQIVLSGYTDLKSVTAAINEGAVDKFLTKPWDDDELRLVVQQAFRKAAMLKVRDQAKERHDG</sequence>
<dbReference type="NCBIfam" id="TIGR00254">
    <property type="entry name" value="GGDEF"/>
    <property type="match status" value="1"/>
</dbReference>
<feature type="domain" description="GGDEF" evidence="6">
    <location>
        <begin position="521"/>
        <end position="654"/>
    </location>
</feature>
<evidence type="ECO:0000259" key="4">
    <source>
        <dbReference type="PROSITE" id="PS50113"/>
    </source>
</evidence>
<evidence type="ECO:0000256" key="1">
    <source>
        <dbReference type="PROSITE-ProRule" id="PRU00169"/>
    </source>
</evidence>
<dbReference type="PROSITE" id="PS50112">
    <property type="entry name" value="PAS"/>
    <property type="match status" value="3"/>
</dbReference>
<dbReference type="Pfam" id="PF08448">
    <property type="entry name" value="PAS_4"/>
    <property type="match status" value="2"/>
</dbReference>
<dbReference type="InterPro" id="IPR001610">
    <property type="entry name" value="PAC"/>
</dbReference>
<evidence type="ECO:0000313" key="8">
    <source>
        <dbReference type="Proteomes" id="UP000814385"/>
    </source>
</evidence>
<keyword evidence="8" id="KW-1185">Reference proteome</keyword>
<evidence type="ECO:0000259" key="2">
    <source>
        <dbReference type="PROSITE" id="PS50110"/>
    </source>
</evidence>
<protein>
    <submittedName>
        <fullName evidence="7">EAL domain-containing protein</fullName>
    </submittedName>
</protein>
<evidence type="ECO:0000313" key="7">
    <source>
        <dbReference type="EMBL" id="MCG6659317.1"/>
    </source>
</evidence>
<dbReference type="CDD" id="cd17569">
    <property type="entry name" value="REC_HupR-like"/>
    <property type="match status" value="1"/>
</dbReference>
<feature type="modified residue" description="4-aspartylphosphate" evidence="1">
    <location>
        <position position="984"/>
    </location>
</feature>
<dbReference type="SUPFAM" id="SSF55073">
    <property type="entry name" value="Nucleotide cyclase"/>
    <property type="match status" value="1"/>
</dbReference>
<dbReference type="Pfam" id="PF08447">
    <property type="entry name" value="PAS_3"/>
    <property type="match status" value="1"/>
</dbReference>
<dbReference type="SMART" id="SM00091">
    <property type="entry name" value="PAS"/>
    <property type="match status" value="3"/>
</dbReference>
<dbReference type="Proteomes" id="UP000814385">
    <property type="component" value="Unassembled WGS sequence"/>
</dbReference>
<dbReference type="PANTHER" id="PTHR44757:SF2">
    <property type="entry name" value="BIOFILM ARCHITECTURE MAINTENANCE PROTEIN MBAA"/>
    <property type="match status" value="1"/>
</dbReference>
<dbReference type="SUPFAM" id="SSF55785">
    <property type="entry name" value="PYP-like sensor domain (PAS domain)"/>
    <property type="match status" value="4"/>
</dbReference>
<dbReference type="PROSITE" id="PS50113">
    <property type="entry name" value="PAC"/>
    <property type="match status" value="2"/>
</dbReference>
<dbReference type="Gene3D" id="3.40.50.2300">
    <property type="match status" value="1"/>
</dbReference>
<dbReference type="NCBIfam" id="TIGR00229">
    <property type="entry name" value="sensory_box"/>
    <property type="match status" value="3"/>
</dbReference>
<dbReference type="InterPro" id="IPR029787">
    <property type="entry name" value="Nucleotide_cyclase"/>
</dbReference>
<keyword evidence="1" id="KW-0597">Phosphoprotein</keyword>
<dbReference type="Pfam" id="PF00072">
    <property type="entry name" value="Response_reg"/>
    <property type="match status" value="1"/>
</dbReference>
<dbReference type="InterPro" id="IPR013656">
    <property type="entry name" value="PAS_4"/>
</dbReference>
<dbReference type="SUPFAM" id="SSF52172">
    <property type="entry name" value="CheY-like"/>
    <property type="match status" value="1"/>
</dbReference>
<dbReference type="SMART" id="SM00448">
    <property type="entry name" value="REC"/>
    <property type="match status" value="1"/>
</dbReference>
<dbReference type="CDD" id="cd01949">
    <property type="entry name" value="GGDEF"/>
    <property type="match status" value="1"/>
</dbReference>
<dbReference type="InterPro" id="IPR052155">
    <property type="entry name" value="Biofilm_reg_signaling"/>
</dbReference>
<dbReference type="InterPro" id="IPR035965">
    <property type="entry name" value="PAS-like_dom_sf"/>
</dbReference>
<dbReference type="CDD" id="cd01948">
    <property type="entry name" value="EAL"/>
    <property type="match status" value="1"/>
</dbReference>
<evidence type="ECO:0000259" key="6">
    <source>
        <dbReference type="PROSITE" id="PS50887"/>
    </source>
</evidence>
<dbReference type="InterPro" id="IPR000014">
    <property type="entry name" value="PAS"/>
</dbReference>
<accession>A0ABS9PDI6</accession>
<feature type="domain" description="PAC" evidence="4">
    <location>
        <begin position="435"/>
        <end position="489"/>
    </location>
</feature>
<proteinExistence type="predicted"/>
<organism evidence="7 8">
    <name type="scientific">Billgrantia campisalis</name>
    <dbReference type="NCBI Taxonomy" id="74661"/>
    <lineage>
        <taxon>Bacteria</taxon>
        <taxon>Pseudomonadati</taxon>
        <taxon>Pseudomonadota</taxon>
        <taxon>Gammaproteobacteria</taxon>
        <taxon>Oceanospirillales</taxon>
        <taxon>Halomonadaceae</taxon>
        <taxon>Billgrantia</taxon>
    </lineage>
</organism>
<dbReference type="SMART" id="SM00086">
    <property type="entry name" value="PAC"/>
    <property type="match status" value="3"/>
</dbReference>
<feature type="domain" description="EAL" evidence="5">
    <location>
        <begin position="663"/>
        <end position="917"/>
    </location>
</feature>
<dbReference type="PROSITE" id="PS50887">
    <property type="entry name" value="GGDEF"/>
    <property type="match status" value="1"/>
</dbReference>
<feature type="domain" description="Response regulatory" evidence="2">
    <location>
        <begin position="935"/>
        <end position="1050"/>
    </location>
</feature>
<comment type="caution">
    <text evidence="7">The sequence shown here is derived from an EMBL/GenBank/DDBJ whole genome shotgun (WGS) entry which is preliminary data.</text>
</comment>
<dbReference type="CDD" id="cd00130">
    <property type="entry name" value="PAS"/>
    <property type="match status" value="3"/>
</dbReference>
<evidence type="ECO:0000259" key="3">
    <source>
        <dbReference type="PROSITE" id="PS50112"/>
    </source>
</evidence>
<dbReference type="PROSITE" id="PS50883">
    <property type="entry name" value="EAL"/>
    <property type="match status" value="1"/>
</dbReference>
<dbReference type="EMBL" id="JABFUC010000015">
    <property type="protein sequence ID" value="MCG6659317.1"/>
    <property type="molecule type" value="Genomic_DNA"/>
</dbReference>
<feature type="domain" description="PAS" evidence="3">
    <location>
        <begin position="248"/>
        <end position="326"/>
    </location>
</feature>
<dbReference type="Pfam" id="PF13426">
    <property type="entry name" value="PAS_9"/>
    <property type="match status" value="1"/>
</dbReference>
<feature type="domain" description="PAS" evidence="3">
    <location>
        <begin position="361"/>
        <end position="434"/>
    </location>
</feature>
<dbReference type="Gene3D" id="2.10.70.100">
    <property type="match status" value="1"/>
</dbReference>
<dbReference type="Gene3D" id="3.20.20.450">
    <property type="entry name" value="EAL domain"/>
    <property type="match status" value="1"/>
</dbReference>